<evidence type="ECO:0000313" key="18">
    <source>
        <dbReference type="Proteomes" id="UP001652621"/>
    </source>
</evidence>
<dbReference type="FunFam" id="3.30.160.60:FF:000508">
    <property type="entry name" value="Myeloid zinc finger 1"/>
    <property type="match status" value="1"/>
</dbReference>
<gene>
    <name evidence="17" type="primary">101888290</name>
    <name evidence="19" type="synonym">LOC131801910</name>
</gene>
<sequence length="582" mass="67143">MNVASGSISSCLIRKQQRSLGDFAFSFFFIGHFILISYLFRWGRPTFPRRSFDLLFKVHSICGLIMLSINELTCRVCLHEQQVLINVFDELEDLETSLSSLLEKCGGIQVENDDIFPKYLCEECTRELLISAKFRDKCAKSKEVYEGLLKEGNVNNNNEDDLEENESCKEQNMAYSTEEPKENNFEMTEADHEETNGDLSTLINPDNLEEPIIEEEVVDVEQFTHQSEEIIQEVEEHNDEVVNTFENPDDMVIEENTPSISYEPNTNDFEVHIDLSNSAFIKSMPIRVKKQKSYTCDICGAAFVQSINLRKHLQKTHALTQCYACTICDHWFSSEMGLLQHAKDCKEPCSDEELSSEEKGRKVQKSNLSNEHIENDRRCVYCERVFQTPFALRMHLRTHTGERPFQCQYCDKSFKTQSSLNSHVKRHIGQADFVCSICGKAFYERGNLDVHMLTHTGERPHSCTVCQKKFTRVFLLELHMRTHTGEKPYPCSFCDKSFRQRSDWKNHLTTHTGAKKHKCQFCPKSYMKRASLEQHMRTHSILQIDADNLIEQSAGVAGLSGDMDVFGDFIENEEDFQTNEVT</sequence>
<keyword evidence="14" id="KW-0812">Transmembrane</keyword>
<keyword evidence="9" id="KW-0804">Transcription</keyword>
<dbReference type="InterPro" id="IPR012934">
    <property type="entry name" value="Znf_AD"/>
</dbReference>
<evidence type="ECO:0000256" key="4">
    <source>
        <dbReference type="ARBA" id="ARBA00022737"/>
    </source>
</evidence>
<dbReference type="SMART" id="SM00868">
    <property type="entry name" value="zf-AD"/>
    <property type="match status" value="1"/>
</dbReference>
<evidence type="ECO:0000259" key="15">
    <source>
        <dbReference type="PROSITE" id="PS50157"/>
    </source>
</evidence>
<dbReference type="PANTHER" id="PTHR24404:SF114">
    <property type="entry name" value="KLUMPFUSS, ISOFORM B-RELATED"/>
    <property type="match status" value="1"/>
</dbReference>
<dbReference type="AlphaFoldDB" id="A0A1I8N266"/>
<keyword evidence="18" id="KW-1185">Reference proteome</keyword>
<dbReference type="InterPro" id="IPR036236">
    <property type="entry name" value="Znf_C2H2_sf"/>
</dbReference>
<dbReference type="Pfam" id="PF07776">
    <property type="entry name" value="zf-AD"/>
    <property type="match status" value="1"/>
</dbReference>
<dbReference type="FunFam" id="3.30.160.60:FF:000624">
    <property type="entry name" value="zinc finger protein 697"/>
    <property type="match status" value="1"/>
</dbReference>
<evidence type="ECO:0000256" key="9">
    <source>
        <dbReference type="ARBA" id="ARBA00023163"/>
    </source>
</evidence>
<dbReference type="InterPro" id="IPR013087">
    <property type="entry name" value="Znf_C2H2_type"/>
</dbReference>
<dbReference type="eggNOG" id="KOG1721">
    <property type="taxonomic scope" value="Eukaryota"/>
</dbReference>
<evidence type="ECO:0000256" key="5">
    <source>
        <dbReference type="ARBA" id="ARBA00022771"/>
    </source>
</evidence>
<evidence type="ECO:0000256" key="3">
    <source>
        <dbReference type="ARBA" id="ARBA00022723"/>
    </source>
</evidence>
<feature type="binding site" evidence="12">
    <location>
        <position position="77"/>
    </location>
    <ligand>
        <name>Zn(2+)</name>
        <dbReference type="ChEBI" id="CHEBI:29105"/>
    </ligand>
</feature>
<dbReference type="FunFam" id="3.30.160.60:FF:000621">
    <property type="entry name" value="FLT3-interacting zinc finger 1"/>
    <property type="match status" value="1"/>
</dbReference>
<dbReference type="FunFam" id="3.30.160.60:FF:000145">
    <property type="entry name" value="Zinc finger protein 574"/>
    <property type="match status" value="1"/>
</dbReference>
<dbReference type="Gene3D" id="3.30.160.60">
    <property type="entry name" value="Classic Zinc Finger"/>
    <property type="match status" value="7"/>
</dbReference>
<dbReference type="PROSITE" id="PS50157">
    <property type="entry name" value="ZINC_FINGER_C2H2_2"/>
    <property type="match status" value="7"/>
</dbReference>
<evidence type="ECO:0000256" key="6">
    <source>
        <dbReference type="ARBA" id="ARBA00022833"/>
    </source>
</evidence>
<dbReference type="VEuPathDB" id="VectorBase:MDOA010764"/>
<comment type="similarity">
    <text evidence="2">Belongs to the krueppel C2H2-type zinc-finger protein family.</text>
</comment>
<accession>A0A1I8N266</accession>
<dbReference type="KEGG" id="mde:101888290"/>
<reference evidence="17" key="1">
    <citation type="submission" date="2020-05" db="UniProtKB">
        <authorList>
            <consortium name="EnsemblMetazoa"/>
        </authorList>
    </citation>
    <scope>IDENTIFICATION</scope>
    <source>
        <strain evidence="17">Aabys</strain>
    </source>
</reference>
<feature type="region of interest" description="Disordered" evidence="13">
    <location>
        <begin position="154"/>
        <end position="183"/>
    </location>
</feature>
<dbReference type="VEuPathDB" id="VectorBase:MDOMA2_012524"/>
<dbReference type="PROSITE" id="PS00028">
    <property type="entry name" value="ZINC_FINGER_C2H2_1"/>
    <property type="match status" value="7"/>
</dbReference>
<keyword evidence="4" id="KW-0677">Repeat</keyword>
<feature type="domain" description="C2H2-type" evidence="15">
    <location>
        <begin position="433"/>
        <end position="460"/>
    </location>
</feature>
<keyword evidence="7" id="KW-0805">Transcription regulation</keyword>
<dbReference type="GO" id="GO:0048598">
    <property type="term" value="P:embryonic morphogenesis"/>
    <property type="evidence" value="ECO:0007669"/>
    <property type="project" value="UniProtKB-ARBA"/>
</dbReference>
<evidence type="ECO:0000313" key="17">
    <source>
        <dbReference type="EnsemblMetazoa" id="MDOA010764-PA"/>
    </source>
</evidence>
<organism evidence="17">
    <name type="scientific">Musca domestica</name>
    <name type="common">House fly</name>
    <dbReference type="NCBI Taxonomy" id="7370"/>
    <lineage>
        <taxon>Eukaryota</taxon>
        <taxon>Metazoa</taxon>
        <taxon>Ecdysozoa</taxon>
        <taxon>Arthropoda</taxon>
        <taxon>Hexapoda</taxon>
        <taxon>Insecta</taxon>
        <taxon>Pterygota</taxon>
        <taxon>Neoptera</taxon>
        <taxon>Endopterygota</taxon>
        <taxon>Diptera</taxon>
        <taxon>Brachycera</taxon>
        <taxon>Muscomorpha</taxon>
        <taxon>Muscoidea</taxon>
        <taxon>Muscidae</taxon>
        <taxon>Musca</taxon>
    </lineage>
</organism>
<comment type="subcellular location">
    <subcellularLocation>
        <location evidence="1">Nucleus</location>
    </subcellularLocation>
</comment>
<dbReference type="Pfam" id="PF00096">
    <property type="entry name" value="zf-C2H2"/>
    <property type="match status" value="7"/>
</dbReference>
<feature type="domain" description="C2H2-type" evidence="15">
    <location>
        <begin position="517"/>
        <end position="540"/>
    </location>
</feature>
<dbReference type="PROSITE" id="PS51915">
    <property type="entry name" value="ZAD"/>
    <property type="match status" value="1"/>
</dbReference>
<dbReference type="RefSeq" id="XP_058976991.1">
    <property type="nucleotide sequence ID" value="XM_059121008.1"/>
</dbReference>
<evidence type="ECO:0000256" key="14">
    <source>
        <dbReference type="SAM" id="Phobius"/>
    </source>
</evidence>
<dbReference type="GO" id="GO:0005634">
    <property type="term" value="C:nucleus"/>
    <property type="evidence" value="ECO:0007669"/>
    <property type="project" value="UniProtKB-SubCell"/>
</dbReference>
<dbReference type="GO" id="GO:0008270">
    <property type="term" value="F:zinc ion binding"/>
    <property type="evidence" value="ECO:0007669"/>
    <property type="project" value="UniProtKB-UniRule"/>
</dbReference>
<feature type="domain" description="C2H2-type" evidence="15">
    <location>
        <begin position="294"/>
        <end position="318"/>
    </location>
</feature>
<evidence type="ECO:0000256" key="1">
    <source>
        <dbReference type="ARBA" id="ARBA00004123"/>
    </source>
</evidence>
<keyword evidence="14" id="KW-1133">Transmembrane helix</keyword>
<keyword evidence="6 12" id="KW-0862">Zinc</keyword>
<feature type="transmembrane region" description="Helical" evidence="14">
    <location>
        <begin position="23"/>
        <end position="40"/>
    </location>
</feature>
<feature type="domain" description="ZAD" evidence="16">
    <location>
        <begin position="72"/>
        <end position="148"/>
    </location>
</feature>
<dbReference type="Proteomes" id="UP001652621">
    <property type="component" value="Unplaced"/>
</dbReference>
<keyword evidence="10" id="KW-0539">Nucleus</keyword>
<feature type="domain" description="C2H2-type" evidence="15">
    <location>
        <begin position="461"/>
        <end position="488"/>
    </location>
</feature>
<keyword evidence="8" id="KW-0238">DNA-binding</keyword>
<feature type="domain" description="C2H2-type" evidence="15">
    <location>
        <begin position="377"/>
        <end position="404"/>
    </location>
</feature>
<dbReference type="SMART" id="SM00355">
    <property type="entry name" value="ZnF_C2H2"/>
    <property type="match status" value="8"/>
</dbReference>
<keyword evidence="3 12" id="KW-0479">Metal-binding</keyword>
<evidence type="ECO:0000256" key="13">
    <source>
        <dbReference type="SAM" id="MobiDB-lite"/>
    </source>
</evidence>
<evidence type="ECO:0000256" key="11">
    <source>
        <dbReference type="PROSITE-ProRule" id="PRU00042"/>
    </source>
</evidence>
<evidence type="ECO:0000256" key="2">
    <source>
        <dbReference type="ARBA" id="ARBA00006991"/>
    </source>
</evidence>
<evidence type="ECO:0000259" key="16">
    <source>
        <dbReference type="PROSITE" id="PS51915"/>
    </source>
</evidence>
<dbReference type="PANTHER" id="PTHR24404">
    <property type="entry name" value="ZINC FINGER PROTEIN"/>
    <property type="match status" value="1"/>
</dbReference>
<feature type="binding site" evidence="12">
    <location>
        <position position="121"/>
    </location>
    <ligand>
        <name>Zn(2+)</name>
        <dbReference type="ChEBI" id="CHEBI:29105"/>
    </ligand>
</feature>
<evidence type="ECO:0000256" key="7">
    <source>
        <dbReference type="ARBA" id="ARBA00023015"/>
    </source>
</evidence>
<dbReference type="Gene3D" id="3.40.1800.20">
    <property type="match status" value="1"/>
</dbReference>
<keyword evidence="14" id="KW-0472">Membrane</keyword>
<feature type="domain" description="C2H2-type" evidence="15">
    <location>
        <begin position="405"/>
        <end position="432"/>
    </location>
</feature>
<dbReference type="InterPro" id="IPR050589">
    <property type="entry name" value="Ikaros_C2H2-ZF"/>
</dbReference>
<keyword evidence="5 11" id="KW-0863">Zinc-finger</keyword>
<feature type="domain" description="C2H2-type" evidence="15">
    <location>
        <begin position="489"/>
        <end position="516"/>
    </location>
</feature>
<dbReference type="SUPFAM" id="SSF57667">
    <property type="entry name" value="beta-beta-alpha zinc fingers"/>
    <property type="match status" value="4"/>
</dbReference>
<dbReference type="EnsemblMetazoa" id="MDOA010764-RA">
    <property type="protein sequence ID" value="MDOA010764-PA"/>
    <property type="gene ID" value="MDOA010764"/>
</dbReference>
<feature type="binding site" evidence="12">
    <location>
        <position position="124"/>
    </location>
    <ligand>
        <name>Zn(2+)</name>
        <dbReference type="ChEBI" id="CHEBI:29105"/>
    </ligand>
</feature>
<dbReference type="SUPFAM" id="SSF57716">
    <property type="entry name" value="Glucocorticoid receptor-like (DNA-binding domain)"/>
    <property type="match status" value="1"/>
</dbReference>
<feature type="binding site" evidence="12">
    <location>
        <position position="74"/>
    </location>
    <ligand>
        <name>Zn(2+)</name>
        <dbReference type="ChEBI" id="CHEBI:29105"/>
    </ligand>
</feature>
<dbReference type="OrthoDB" id="9439903at2759"/>
<dbReference type="GO" id="GO:0042802">
    <property type="term" value="F:identical protein binding"/>
    <property type="evidence" value="ECO:0007669"/>
    <property type="project" value="UniProtKB-ARBA"/>
</dbReference>
<protein>
    <submittedName>
        <fullName evidence="19">Zinc finger protein 182-like</fullName>
    </submittedName>
</protein>
<evidence type="ECO:0000256" key="8">
    <source>
        <dbReference type="ARBA" id="ARBA00023125"/>
    </source>
</evidence>
<dbReference type="RefSeq" id="XP_005178553.3">
    <property type="nucleotide sequence ID" value="XM_005178496.4"/>
</dbReference>
<dbReference type="GO" id="GO:0000978">
    <property type="term" value="F:RNA polymerase II cis-regulatory region sequence-specific DNA binding"/>
    <property type="evidence" value="ECO:0007669"/>
    <property type="project" value="TreeGrafter"/>
</dbReference>
<proteinExistence type="inferred from homology"/>
<evidence type="ECO:0000256" key="12">
    <source>
        <dbReference type="PROSITE-ProRule" id="PRU01263"/>
    </source>
</evidence>
<dbReference type="GO" id="GO:0003700">
    <property type="term" value="F:DNA-binding transcription factor activity"/>
    <property type="evidence" value="ECO:0007669"/>
    <property type="project" value="TreeGrafter"/>
</dbReference>
<dbReference type="GO" id="GO:0002009">
    <property type="term" value="P:morphogenesis of an epithelium"/>
    <property type="evidence" value="ECO:0007669"/>
    <property type="project" value="UniProtKB-ARBA"/>
</dbReference>
<name>A0A1I8N266_MUSDO</name>
<reference evidence="19" key="2">
    <citation type="submission" date="2025-05" db="UniProtKB">
        <authorList>
            <consortium name="RefSeq"/>
        </authorList>
    </citation>
    <scope>IDENTIFICATION</scope>
    <source>
        <strain evidence="19">Aabys</strain>
        <tissue evidence="19">Whole body</tissue>
    </source>
</reference>
<evidence type="ECO:0000256" key="10">
    <source>
        <dbReference type="ARBA" id="ARBA00023242"/>
    </source>
</evidence>
<dbReference type="FunFam" id="3.30.160.60:FF:000100">
    <property type="entry name" value="Zinc finger 45-like"/>
    <property type="match status" value="1"/>
</dbReference>
<evidence type="ECO:0000313" key="19">
    <source>
        <dbReference type="RefSeq" id="XP_058976991.1"/>
    </source>
</evidence>
<dbReference type="GO" id="GO:0006357">
    <property type="term" value="P:regulation of transcription by RNA polymerase II"/>
    <property type="evidence" value="ECO:0007669"/>
    <property type="project" value="TreeGrafter"/>
</dbReference>